<evidence type="ECO:0000259" key="8">
    <source>
        <dbReference type="Pfam" id="PF20998"/>
    </source>
</evidence>
<gene>
    <name evidence="9" type="primary">NOL11</name>
</gene>
<dbReference type="GO" id="GO:0030490">
    <property type="term" value="P:maturation of SSU-rRNA"/>
    <property type="evidence" value="ECO:0007669"/>
    <property type="project" value="InterPro"/>
</dbReference>
<dbReference type="PANTHER" id="PTHR15633">
    <property type="entry name" value="NUCLEOLAR PROTEIN 11"/>
    <property type="match status" value="1"/>
</dbReference>
<dbReference type="Proteomes" id="UP000694545">
    <property type="component" value="Unplaced"/>
</dbReference>
<dbReference type="AlphaFoldDB" id="A0A8D2JCT6"/>
<comment type="subcellular location">
    <subcellularLocation>
        <location evidence="1">Nucleus</location>
        <location evidence="1">Nucleolus</location>
    </subcellularLocation>
</comment>
<evidence type="ECO:0000256" key="4">
    <source>
        <dbReference type="ARBA" id="ARBA00023159"/>
    </source>
</evidence>
<name>A0A8D2JCT6_VARKO</name>
<dbReference type="GeneID" id="123033119"/>
<dbReference type="Ensembl" id="ENSVKKT00000011390.1">
    <property type="protein sequence ID" value="ENSVKKP00000011126.1"/>
    <property type="gene ID" value="ENSVKKG00000007775.1"/>
</dbReference>
<feature type="domain" description="Nucleolar protein 11 N-terminal" evidence="7">
    <location>
        <begin position="1"/>
        <end position="330"/>
    </location>
</feature>
<dbReference type="Pfam" id="PF20998">
    <property type="entry name" value="Nol11_C"/>
    <property type="match status" value="1"/>
</dbReference>
<keyword evidence="2" id="KW-0698">rRNA processing</keyword>
<dbReference type="InterPro" id="IPR048897">
    <property type="entry name" value="Nol11_C"/>
</dbReference>
<dbReference type="GO" id="GO:0005730">
    <property type="term" value="C:nucleolus"/>
    <property type="evidence" value="ECO:0007669"/>
    <property type="project" value="UniProtKB-SubCell"/>
</dbReference>
<keyword evidence="6" id="KW-0539">Nucleus</keyword>
<reference evidence="9" key="2">
    <citation type="submission" date="2025-09" db="UniProtKB">
        <authorList>
            <consortium name="Ensembl"/>
        </authorList>
    </citation>
    <scope>IDENTIFICATION</scope>
</reference>
<dbReference type="RefSeq" id="XP_044305483.1">
    <property type="nucleotide sequence ID" value="XM_044449548.1"/>
</dbReference>
<dbReference type="InterPro" id="IPR036322">
    <property type="entry name" value="WD40_repeat_dom_sf"/>
</dbReference>
<sequence>MAAFCEGFTLCTLPGAPAHAPLGLEPDADRVLLTDRGRTVTLYKVSDQKPLGCWSVKQGQTITCPAVYNSGTGEFIVVCDDKVLQIWKEEDTNLDKVFKATLSADVYRIHSLPHTEPLVLFKSGAIKSLDALLAAPQQEIETILSDEVIRWSDAFMGAEQLVLTYVTELDGNYFIYVQQCNPYILQKFKLEKGSESSTPLSFAAYLKNKIVTLLCLYSDGYVYKVLVPLQQSGSEEEQILPKSFLIRLVVSGSILKGTSIVILDKDHIAITGCLDSPDSNLKDCLSIWNIKFQTLQASKELPQGTTGQCWCYGDKLFITHGKELIVILYKCETSSLASAVGKIKNSQTSEMKTQSVNWNMLQEDDFTHVQPDQSLPVKCESKRLLRSRKSTQFETLTAEQLCLMIKESSQNIIEDKLKIFLSYTQRTDFQASVGYVVSALVNRCKMETSFYPRSCLVELVQTQGLSYSMCPELMAIALEKTDVHLLQLCLQQFPDIPEEVTCACLRTFLSIGDDCLEAMNVNLDSVPSCAHNAHNSKTEKQSKIVQNGFSSELMEEDSCDTQLNLKSDTVDTSEICPVGPQKAALLNTILRSAYSETFLLLHLKDLSAEQVILFLRYLQYLHMKCSEEATTDLSGIFSVTINQIMDWICLLLDAHFTVVVMLPEARGLLSKLHKFVRAQVRFYSELNKIEGSLKQLQRIQHPEDGLYSIEILKLV</sequence>
<evidence type="ECO:0000313" key="10">
    <source>
        <dbReference type="Proteomes" id="UP000694545"/>
    </source>
</evidence>
<keyword evidence="4" id="KW-0010">Activator</keyword>
<evidence type="ECO:0000313" key="9">
    <source>
        <dbReference type="Ensembl" id="ENSVKKP00000011126.1"/>
    </source>
</evidence>
<evidence type="ECO:0000256" key="3">
    <source>
        <dbReference type="ARBA" id="ARBA00023015"/>
    </source>
</evidence>
<accession>A0A8D2JCT6</accession>
<dbReference type="OrthoDB" id="6502630at2759"/>
<dbReference type="InterPro" id="IPR042859">
    <property type="entry name" value="NOL11"/>
</dbReference>
<dbReference type="PANTHER" id="PTHR15633:SF2">
    <property type="entry name" value="NUCLEOLAR PROTEIN 11"/>
    <property type="match status" value="1"/>
</dbReference>
<dbReference type="SUPFAM" id="SSF50978">
    <property type="entry name" value="WD40 repeat-like"/>
    <property type="match status" value="1"/>
</dbReference>
<keyword evidence="3" id="KW-0805">Transcription regulation</keyword>
<evidence type="ECO:0000256" key="6">
    <source>
        <dbReference type="ARBA" id="ARBA00023242"/>
    </source>
</evidence>
<evidence type="ECO:0000259" key="7">
    <source>
        <dbReference type="Pfam" id="PF08168"/>
    </source>
</evidence>
<dbReference type="InterPro" id="IPR012584">
    <property type="entry name" value="NOL11_N"/>
</dbReference>
<keyword evidence="10" id="KW-1185">Reference proteome</keyword>
<evidence type="ECO:0000256" key="5">
    <source>
        <dbReference type="ARBA" id="ARBA00023163"/>
    </source>
</evidence>
<dbReference type="GO" id="GO:0003723">
    <property type="term" value="F:RNA binding"/>
    <property type="evidence" value="ECO:0007669"/>
    <property type="project" value="TreeGrafter"/>
</dbReference>
<proteinExistence type="predicted"/>
<feature type="domain" description="Nucleolar protein 11 C-terminal" evidence="8">
    <location>
        <begin position="399"/>
        <end position="714"/>
    </location>
</feature>
<dbReference type="CTD" id="25926"/>
<dbReference type="OMA" id="QGTTGQC"/>
<protein>
    <submittedName>
        <fullName evidence="9">Nucleolar protein 11</fullName>
    </submittedName>
</protein>
<dbReference type="KEGG" id="vko:123033119"/>
<organism evidence="9 10">
    <name type="scientific">Varanus komodoensis</name>
    <name type="common">Komodo dragon</name>
    <dbReference type="NCBI Taxonomy" id="61221"/>
    <lineage>
        <taxon>Eukaryota</taxon>
        <taxon>Metazoa</taxon>
        <taxon>Chordata</taxon>
        <taxon>Craniata</taxon>
        <taxon>Vertebrata</taxon>
        <taxon>Euteleostomi</taxon>
        <taxon>Lepidosauria</taxon>
        <taxon>Squamata</taxon>
        <taxon>Bifurcata</taxon>
        <taxon>Unidentata</taxon>
        <taxon>Episquamata</taxon>
        <taxon>Toxicofera</taxon>
        <taxon>Anguimorpha</taxon>
        <taxon>Paleoanguimorpha</taxon>
        <taxon>Varanoidea</taxon>
        <taxon>Varanidae</taxon>
        <taxon>Varanus</taxon>
    </lineage>
</organism>
<reference evidence="9" key="1">
    <citation type="submission" date="2025-08" db="UniProtKB">
        <authorList>
            <consortium name="Ensembl"/>
        </authorList>
    </citation>
    <scope>IDENTIFICATION</scope>
</reference>
<dbReference type="Pfam" id="PF08168">
    <property type="entry name" value="NOL11_N"/>
    <property type="match status" value="1"/>
</dbReference>
<evidence type="ECO:0000256" key="2">
    <source>
        <dbReference type="ARBA" id="ARBA00022552"/>
    </source>
</evidence>
<keyword evidence="5" id="KW-0804">Transcription</keyword>
<evidence type="ECO:0000256" key="1">
    <source>
        <dbReference type="ARBA" id="ARBA00004604"/>
    </source>
</evidence>